<keyword evidence="5" id="KW-0547">Nucleotide-binding</keyword>
<dbReference type="PROSITE" id="PS50929">
    <property type="entry name" value="ABC_TM1F"/>
    <property type="match status" value="1"/>
</dbReference>
<evidence type="ECO:0000256" key="6">
    <source>
        <dbReference type="ARBA" id="ARBA00022840"/>
    </source>
</evidence>
<dbReference type="GO" id="GO:0016887">
    <property type="term" value="F:ATP hydrolysis activity"/>
    <property type="evidence" value="ECO:0007669"/>
    <property type="project" value="InterPro"/>
</dbReference>
<evidence type="ECO:0000313" key="14">
    <source>
        <dbReference type="Proteomes" id="UP000265618"/>
    </source>
</evidence>
<keyword evidence="8 10" id="KW-0472">Membrane</keyword>
<dbReference type="EMBL" id="BDIP01003348">
    <property type="protein sequence ID" value="GIQ87589.1"/>
    <property type="molecule type" value="Genomic_DNA"/>
</dbReference>
<feature type="compositionally biased region" description="Polar residues" evidence="9">
    <location>
        <begin position="388"/>
        <end position="398"/>
    </location>
</feature>
<proteinExistence type="inferred from homology"/>
<feature type="non-terminal residue" evidence="13">
    <location>
        <position position="1"/>
    </location>
</feature>
<dbReference type="GO" id="GO:0140359">
    <property type="term" value="F:ABC-type transporter activity"/>
    <property type="evidence" value="ECO:0007669"/>
    <property type="project" value="InterPro"/>
</dbReference>
<dbReference type="OrthoDB" id="6500128at2759"/>
<evidence type="ECO:0000256" key="10">
    <source>
        <dbReference type="SAM" id="Phobius"/>
    </source>
</evidence>
<dbReference type="AlphaFoldDB" id="A0A9K3D5D7"/>
<dbReference type="InterPro" id="IPR017871">
    <property type="entry name" value="ABC_transporter-like_CS"/>
</dbReference>
<dbReference type="Gene3D" id="3.40.50.300">
    <property type="entry name" value="P-loop containing nucleotide triphosphate hydrolases"/>
    <property type="match status" value="1"/>
</dbReference>
<feature type="domain" description="ABC transporter" evidence="11">
    <location>
        <begin position="156"/>
        <end position="381"/>
    </location>
</feature>
<accession>A0A9K3D5D7</accession>
<protein>
    <submittedName>
        <fullName evidence="13">Uncharacterized protein</fullName>
    </submittedName>
</protein>
<dbReference type="GO" id="GO:0016020">
    <property type="term" value="C:membrane"/>
    <property type="evidence" value="ECO:0007669"/>
    <property type="project" value="UniProtKB-SubCell"/>
</dbReference>
<name>A0A9K3D5D7_9EUKA</name>
<reference evidence="13 14" key="1">
    <citation type="journal article" date="2018" name="PLoS ONE">
        <title>The draft genome of Kipferlia bialata reveals reductive genome evolution in fornicate parasites.</title>
        <authorList>
            <person name="Tanifuji G."/>
            <person name="Takabayashi S."/>
            <person name="Kume K."/>
            <person name="Takagi M."/>
            <person name="Nakayama T."/>
            <person name="Kamikawa R."/>
            <person name="Inagaki Y."/>
            <person name="Hashimoto T."/>
        </authorList>
    </citation>
    <scope>NUCLEOTIDE SEQUENCE [LARGE SCALE GENOMIC DNA]</scope>
    <source>
        <strain evidence="13">NY0173</strain>
    </source>
</reference>
<dbReference type="PROSITE" id="PS00211">
    <property type="entry name" value="ABC_TRANSPORTER_1"/>
    <property type="match status" value="1"/>
</dbReference>
<dbReference type="PROSITE" id="PS50893">
    <property type="entry name" value="ABC_TRANSPORTER_2"/>
    <property type="match status" value="1"/>
</dbReference>
<evidence type="ECO:0000256" key="3">
    <source>
        <dbReference type="ARBA" id="ARBA00022448"/>
    </source>
</evidence>
<dbReference type="Pfam" id="PF00005">
    <property type="entry name" value="ABC_tran"/>
    <property type="match status" value="1"/>
</dbReference>
<feature type="region of interest" description="Disordered" evidence="9">
    <location>
        <begin position="124"/>
        <end position="155"/>
    </location>
</feature>
<dbReference type="Gene3D" id="1.20.1560.10">
    <property type="entry name" value="ABC transporter type 1, transmembrane domain"/>
    <property type="match status" value="1"/>
</dbReference>
<evidence type="ECO:0000256" key="1">
    <source>
        <dbReference type="ARBA" id="ARBA00004141"/>
    </source>
</evidence>
<dbReference type="InterPro" id="IPR003593">
    <property type="entry name" value="AAA+_ATPase"/>
</dbReference>
<feature type="transmembrane region" description="Helical" evidence="10">
    <location>
        <begin position="465"/>
        <end position="484"/>
    </location>
</feature>
<organism evidence="13 14">
    <name type="scientific">Kipferlia bialata</name>
    <dbReference type="NCBI Taxonomy" id="797122"/>
    <lineage>
        <taxon>Eukaryota</taxon>
        <taxon>Metamonada</taxon>
        <taxon>Carpediemonas-like organisms</taxon>
        <taxon>Kipferlia</taxon>
    </lineage>
</organism>
<dbReference type="InterPro" id="IPR003439">
    <property type="entry name" value="ABC_transporter-like_ATP-bd"/>
</dbReference>
<evidence type="ECO:0000313" key="13">
    <source>
        <dbReference type="EMBL" id="GIQ87589.1"/>
    </source>
</evidence>
<dbReference type="PANTHER" id="PTHR24223">
    <property type="entry name" value="ATP-BINDING CASSETTE SUB-FAMILY C"/>
    <property type="match status" value="1"/>
</dbReference>
<dbReference type="InterPro" id="IPR050173">
    <property type="entry name" value="ABC_transporter_C-like"/>
</dbReference>
<evidence type="ECO:0000259" key="11">
    <source>
        <dbReference type="PROSITE" id="PS50893"/>
    </source>
</evidence>
<dbReference type="InterPro" id="IPR036640">
    <property type="entry name" value="ABC1_TM_sf"/>
</dbReference>
<feature type="region of interest" description="Disordered" evidence="9">
    <location>
        <begin position="380"/>
        <end position="409"/>
    </location>
</feature>
<evidence type="ECO:0000256" key="8">
    <source>
        <dbReference type="ARBA" id="ARBA00023136"/>
    </source>
</evidence>
<keyword evidence="7 10" id="KW-1133">Transmembrane helix</keyword>
<keyword evidence="6" id="KW-0067">ATP-binding</keyword>
<evidence type="ECO:0000256" key="5">
    <source>
        <dbReference type="ARBA" id="ARBA00022741"/>
    </source>
</evidence>
<sequence>MGALRGMGTAMSLMSTLMSNTVAVISYITFSMYVGVGGNPLESSTLYYVMSINNVLQSPLRSVPFLFLMYAESKISWDRIQTFLALPETVRPTSTPNPDHPHAALRIRGSFAWADDESKRALPANLSLKGGKGGPGKRGPGRKPKGQKPDEITGAAKAVPLPQATEVSTLPVVRDLDISINDGQTVGVAGPVGAGKTSLLCALLGELYSVGDSEVSIHRSLAYCGQKAAIFNSTLRNNILFGQEYDDARYNHALDVCCLRPDLDQFSAGDMTEIGERGVTLSGGQKQRIALARAVYSDSDVYLLDDPLSAVDAHVGRAIWVDVIMASLRAHGKTVILVTHQVQYLPQCDRVILINRGTVSFDGGFSELIERRDSLPASLSSLLDSTSQNPSAVPSATPSEGERETGHEAVAADVRDVDAAVARVTSVSEDDKAKAKGRLGQGETTATGAIGLSVYTTLLKFGGSYFMLCFMGVMLVLGQIGPVAGDIFLSYWASLSDASTGSMVLTYTGIVIAGIAVCYIGQLILALFFVRVSGGIHGALTKAVLGAPMHLYDTTPLGQILN</sequence>
<dbReference type="FunFam" id="3.40.50.300:FF:000997">
    <property type="entry name" value="Multidrug resistance-associated protein 1"/>
    <property type="match status" value="1"/>
</dbReference>
<comment type="similarity">
    <text evidence="2">Belongs to the ABC transporter superfamily. ABCC family. Conjugate transporter (TC 3.A.1.208) subfamily.</text>
</comment>
<dbReference type="PANTHER" id="PTHR24223:SF456">
    <property type="entry name" value="MULTIDRUG RESISTANCE-ASSOCIATED PROTEIN LETHAL(2)03659"/>
    <property type="match status" value="1"/>
</dbReference>
<dbReference type="CDD" id="cd03250">
    <property type="entry name" value="ABCC_MRP_domain1"/>
    <property type="match status" value="1"/>
</dbReference>
<dbReference type="Proteomes" id="UP000265618">
    <property type="component" value="Unassembled WGS sequence"/>
</dbReference>
<dbReference type="InterPro" id="IPR011527">
    <property type="entry name" value="ABC1_TM_dom"/>
</dbReference>
<keyword evidence="14" id="KW-1185">Reference proteome</keyword>
<evidence type="ECO:0000256" key="4">
    <source>
        <dbReference type="ARBA" id="ARBA00022692"/>
    </source>
</evidence>
<evidence type="ECO:0000256" key="2">
    <source>
        <dbReference type="ARBA" id="ARBA00009726"/>
    </source>
</evidence>
<feature type="domain" description="ABC transmembrane type-1" evidence="12">
    <location>
        <begin position="470"/>
        <end position="562"/>
    </location>
</feature>
<keyword evidence="3" id="KW-0813">Transport</keyword>
<dbReference type="SUPFAM" id="SSF90123">
    <property type="entry name" value="ABC transporter transmembrane region"/>
    <property type="match status" value="1"/>
</dbReference>
<comment type="subcellular location">
    <subcellularLocation>
        <location evidence="1">Membrane</location>
        <topology evidence="1">Multi-pass membrane protein</topology>
    </subcellularLocation>
</comment>
<dbReference type="InterPro" id="IPR027417">
    <property type="entry name" value="P-loop_NTPase"/>
</dbReference>
<gene>
    <name evidence="13" type="ORF">KIPB_009656</name>
</gene>
<dbReference type="GO" id="GO:0005524">
    <property type="term" value="F:ATP binding"/>
    <property type="evidence" value="ECO:0007669"/>
    <property type="project" value="UniProtKB-KW"/>
</dbReference>
<evidence type="ECO:0000259" key="12">
    <source>
        <dbReference type="PROSITE" id="PS50929"/>
    </source>
</evidence>
<feature type="transmembrane region" description="Helical" evidence="10">
    <location>
        <begin position="504"/>
        <end position="530"/>
    </location>
</feature>
<keyword evidence="4 10" id="KW-0812">Transmembrane</keyword>
<feature type="transmembrane region" description="Helical" evidence="10">
    <location>
        <begin position="12"/>
        <end position="34"/>
    </location>
</feature>
<evidence type="ECO:0000256" key="9">
    <source>
        <dbReference type="SAM" id="MobiDB-lite"/>
    </source>
</evidence>
<dbReference type="SMART" id="SM00382">
    <property type="entry name" value="AAA"/>
    <property type="match status" value="1"/>
</dbReference>
<evidence type="ECO:0000256" key="7">
    <source>
        <dbReference type="ARBA" id="ARBA00022989"/>
    </source>
</evidence>
<dbReference type="SUPFAM" id="SSF52540">
    <property type="entry name" value="P-loop containing nucleoside triphosphate hydrolases"/>
    <property type="match status" value="1"/>
</dbReference>
<comment type="caution">
    <text evidence="13">The sequence shown here is derived from an EMBL/GenBank/DDBJ whole genome shotgun (WGS) entry which is preliminary data.</text>
</comment>